<keyword evidence="1" id="KW-0812">Transmembrane</keyword>
<organism evidence="2">
    <name type="scientific">candidate division CPR1 bacterium ADurb.Bin160</name>
    <dbReference type="NCBI Taxonomy" id="1852826"/>
    <lineage>
        <taxon>Bacteria</taxon>
        <taxon>candidate division CPR1</taxon>
    </lineage>
</organism>
<protein>
    <submittedName>
        <fullName evidence="2">Uncharacterized protein</fullName>
    </submittedName>
</protein>
<dbReference type="EMBL" id="MWDB01000035">
    <property type="protein sequence ID" value="OQB40683.1"/>
    <property type="molecule type" value="Genomic_DNA"/>
</dbReference>
<accession>A0A1V5ZKB2</accession>
<comment type="caution">
    <text evidence="2">The sequence shown here is derived from an EMBL/GenBank/DDBJ whole genome shotgun (WGS) entry which is preliminary data.</text>
</comment>
<dbReference type="AlphaFoldDB" id="A0A1V5ZKB2"/>
<proteinExistence type="predicted"/>
<keyword evidence="1" id="KW-1133">Transmembrane helix</keyword>
<evidence type="ECO:0000256" key="1">
    <source>
        <dbReference type="SAM" id="Phobius"/>
    </source>
</evidence>
<name>A0A1V5ZKB2_9BACT</name>
<feature type="transmembrane region" description="Helical" evidence="1">
    <location>
        <begin position="7"/>
        <end position="27"/>
    </location>
</feature>
<gene>
    <name evidence="2" type="ORF">BWY04_01246</name>
</gene>
<dbReference type="Proteomes" id="UP000485621">
    <property type="component" value="Unassembled WGS sequence"/>
</dbReference>
<keyword evidence="1" id="KW-0472">Membrane</keyword>
<sequence>MRKIELLVLVTIDSLVDAMTILFLGIGNENFLIPNMLMWFMPKQMQF</sequence>
<reference evidence="2" key="1">
    <citation type="submission" date="2017-02" db="EMBL/GenBank/DDBJ databases">
        <title>Delving into the versatile metabolic prowess of the omnipresent phylum Bacteroidetes.</title>
        <authorList>
            <person name="Nobu M.K."/>
            <person name="Mei R."/>
            <person name="Narihiro T."/>
            <person name="Kuroda K."/>
            <person name="Liu W.-T."/>
        </authorList>
    </citation>
    <scope>NUCLEOTIDE SEQUENCE</scope>
    <source>
        <strain evidence="2">ADurb.Bin160</strain>
    </source>
</reference>
<evidence type="ECO:0000313" key="2">
    <source>
        <dbReference type="EMBL" id="OQB40683.1"/>
    </source>
</evidence>